<sequence length="104" mass="12242">MLTQLRGLSTKQSDTLEPYIQDKRSGTIRPKEQHTFYWLHQRFDETNDADDATTNININPRSRKMKIQNKKHTLIYSHRQIRQSTSAKQDKHQKSKGSTQTSNK</sequence>
<keyword evidence="3" id="KW-1185">Reference proteome</keyword>
<dbReference type="Proteomes" id="UP000828390">
    <property type="component" value="Unassembled WGS sequence"/>
</dbReference>
<feature type="region of interest" description="Disordered" evidence="1">
    <location>
        <begin position="75"/>
        <end position="104"/>
    </location>
</feature>
<accession>A0A9D4DYC8</accession>
<evidence type="ECO:0000313" key="2">
    <source>
        <dbReference type="EMBL" id="KAH3770349.1"/>
    </source>
</evidence>
<proteinExistence type="predicted"/>
<organism evidence="2 3">
    <name type="scientific">Dreissena polymorpha</name>
    <name type="common">Zebra mussel</name>
    <name type="synonym">Mytilus polymorpha</name>
    <dbReference type="NCBI Taxonomy" id="45954"/>
    <lineage>
        <taxon>Eukaryota</taxon>
        <taxon>Metazoa</taxon>
        <taxon>Spiralia</taxon>
        <taxon>Lophotrochozoa</taxon>
        <taxon>Mollusca</taxon>
        <taxon>Bivalvia</taxon>
        <taxon>Autobranchia</taxon>
        <taxon>Heteroconchia</taxon>
        <taxon>Euheterodonta</taxon>
        <taxon>Imparidentia</taxon>
        <taxon>Neoheterodontei</taxon>
        <taxon>Myida</taxon>
        <taxon>Dreissenoidea</taxon>
        <taxon>Dreissenidae</taxon>
        <taxon>Dreissena</taxon>
    </lineage>
</organism>
<reference evidence="2" key="1">
    <citation type="journal article" date="2019" name="bioRxiv">
        <title>The Genome of the Zebra Mussel, Dreissena polymorpha: A Resource for Invasive Species Research.</title>
        <authorList>
            <person name="McCartney M.A."/>
            <person name="Auch B."/>
            <person name="Kono T."/>
            <person name="Mallez S."/>
            <person name="Zhang Y."/>
            <person name="Obille A."/>
            <person name="Becker A."/>
            <person name="Abrahante J.E."/>
            <person name="Garbe J."/>
            <person name="Badalamenti J.P."/>
            <person name="Herman A."/>
            <person name="Mangelson H."/>
            <person name="Liachko I."/>
            <person name="Sullivan S."/>
            <person name="Sone E.D."/>
            <person name="Koren S."/>
            <person name="Silverstein K.A.T."/>
            <person name="Beckman K.B."/>
            <person name="Gohl D.M."/>
        </authorList>
    </citation>
    <scope>NUCLEOTIDE SEQUENCE</scope>
    <source>
        <strain evidence="2">Duluth1</strain>
        <tissue evidence="2">Whole animal</tissue>
    </source>
</reference>
<feature type="region of interest" description="Disordered" evidence="1">
    <location>
        <begin position="1"/>
        <end position="28"/>
    </location>
</feature>
<comment type="caution">
    <text evidence="2">The sequence shown here is derived from an EMBL/GenBank/DDBJ whole genome shotgun (WGS) entry which is preliminary data.</text>
</comment>
<evidence type="ECO:0000256" key="1">
    <source>
        <dbReference type="SAM" id="MobiDB-lite"/>
    </source>
</evidence>
<dbReference type="AlphaFoldDB" id="A0A9D4DYC8"/>
<dbReference type="EMBL" id="JAIWYP010000009">
    <property type="protein sequence ID" value="KAH3770349.1"/>
    <property type="molecule type" value="Genomic_DNA"/>
</dbReference>
<feature type="compositionally biased region" description="Polar residues" evidence="1">
    <location>
        <begin position="1"/>
        <end position="15"/>
    </location>
</feature>
<protein>
    <submittedName>
        <fullName evidence="2">Uncharacterized protein</fullName>
    </submittedName>
</protein>
<gene>
    <name evidence="2" type="ORF">DPMN_171634</name>
</gene>
<reference evidence="2" key="2">
    <citation type="submission" date="2020-11" db="EMBL/GenBank/DDBJ databases">
        <authorList>
            <person name="McCartney M.A."/>
            <person name="Auch B."/>
            <person name="Kono T."/>
            <person name="Mallez S."/>
            <person name="Becker A."/>
            <person name="Gohl D.M."/>
            <person name="Silverstein K.A.T."/>
            <person name="Koren S."/>
            <person name="Bechman K.B."/>
            <person name="Herman A."/>
            <person name="Abrahante J.E."/>
            <person name="Garbe J."/>
        </authorList>
    </citation>
    <scope>NUCLEOTIDE SEQUENCE</scope>
    <source>
        <strain evidence="2">Duluth1</strain>
        <tissue evidence="2">Whole animal</tissue>
    </source>
</reference>
<name>A0A9D4DYC8_DREPO</name>
<evidence type="ECO:0000313" key="3">
    <source>
        <dbReference type="Proteomes" id="UP000828390"/>
    </source>
</evidence>